<feature type="domain" description="Pre-mRNA-splicing factor Syf1-like N-terminal HAT-repeats" evidence="11">
    <location>
        <begin position="27"/>
        <end position="181"/>
    </location>
</feature>
<dbReference type="GO" id="GO:0071007">
    <property type="term" value="C:U2-type catalytic step 2 spliceosome"/>
    <property type="evidence" value="ECO:0007669"/>
    <property type="project" value="TreeGrafter"/>
</dbReference>
<dbReference type="GO" id="GO:0000349">
    <property type="term" value="P:generation of catalytic spliceosome for first transesterification step"/>
    <property type="evidence" value="ECO:0007669"/>
    <property type="project" value="TreeGrafter"/>
</dbReference>
<evidence type="ECO:0000259" key="9">
    <source>
        <dbReference type="Pfam" id="PF23220"/>
    </source>
</evidence>
<evidence type="ECO:0000256" key="1">
    <source>
        <dbReference type="ARBA" id="ARBA00004123"/>
    </source>
</evidence>
<evidence type="ECO:0000313" key="13">
    <source>
        <dbReference type="Proteomes" id="UP001209570"/>
    </source>
</evidence>
<protein>
    <recommendedName>
        <fullName evidence="14">Pre-mRNA-splicing factor SYF1</fullName>
    </recommendedName>
</protein>
<accession>A0AAD5QE85</accession>
<evidence type="ECO:0000256" key="3">
    <source>
        <dbReference type="ARBA" id="ARBA00022664"/>
    </source>
</evidence>
<dbReference type="SMART" id="SM00386">
    <property type="entry name" value="HAT"/>
    <property type="match status" value="12"/>
</dbReference>
<dbReference type="InterPro" id="IPR056350">
    <property type="entry name" value="HAT_Syf1_central"/>
</dbReference>
<evidence type="ECO:0000313" key="12">
    <source>
        <dbReference type="EMBL" id="KAJ0407886.1"/>
    </source>
</evidence>
<feature type="domain" description="Pre-mRNA-splicing factor Syf1/CRNKL1-like C-terminal HAT-repeats" evidence="10">
    <location>
        <begin position="406"/>
        <end position="795"/>
    </location>
</feature>
<keyword evidence="5" id="KW-0677">Repeat</keyword>
<feature type="domain" description="Pre-mRNA-splicing factor SYF1 central HAT repeats" evidence="9">
    <location>
        <begin position="185"/>
        <end position="404"/>
    </location>
</feature>
<dbReference type="FunFam" id="1.25.40.10:FF:000023">
    <property type="entry name" value="Pre-mRNA-splicing factor SYF1"/>
    <property type="match status" value="1"/>
</dbReference>
<dbReference type="InterPro" id="IPR055430">
    <property type="entry name" value="HAT_Syf1_CNRKL1_C"/>
</dbReference>
<dbReference type="FunFam" id="1.25.40.10:FF:000137">
    <property type="entry name" value="Pre-mRNA-splicing factor syf1"/>
    <property type="match status" value="1"/>
</dbReference>
<keyword evidence="4" id="KW-0747">Spliceosome</keyword>
<feature type="compositionally biased region" description="Acidic residues" evidence="8">
    <location>
        <begin position="328"/>
        <end position="340"/>
    </location>
</feature>
<dbReference type="InterPro" id="IPR011990">
    <property type="entry name" value="TPR-like_helical_dom_sf"/>
</dbReference>
<comment type="similarity">
    <text evidence="2">Belongs to the crooked-neck family.</text>
</comment>
<evidence type="ECO:0000259" key="11">
    <source>
        <dbReference type="Pfam" id="PF23233"/>
    </source>
</evidence>
<dbReference type="Proteomes" id="UP001209570">
    <property type="component" value="Unassembled WGS sequence"/>
</dbReference>
<name>A0AAD5QE85_PYTIN</name>
<evidence type="ECO:0000256" key="6">
    <source>
        <dbReference type="ARBA" id="ARBA00023187"/>
    </source>
</evidence>
<dbReference type="PANTHER" id="PTHR11246">
    <property type="entry name" value="PRE-MRNA SPLICING FACTOR"/>
    <property type="match status" value="1"/>
</dbReference>
<evidence type="ECO:0000256" key="2">
    <source>
        <dbReference type="ARBA" id="ARBA00008644"/>
    </source>
</evidence>
<dbReference type="GO" id="GO:0000974">
    <property type="term" value="C:Prp19 complex"/>
    <property type="evidence" value="ECO:0007669"/>
    <property type="project" value="TreeGrafter"/>
</dbReference>
<keyword evidence="13" id="KW-1185">Reference proteome</keyword>
<evidence type="ECO:0000256" key="7">
    <source>
        <dbReference type="ARBA" id="ARBA00023242"/>
    </source>
</evidence>
<sequence length="875" mass="99542">MAMASETEARDAFSATTSGIGLFPESEEEVSRNPYSVHAWLHYLAAAKDSPRSTRYALYERAVAALPRSYKLWKLYLDEFLDHEARGRRLDADGNEQLIALYERALVQLSTMPRLWLDYLAHLQQLQRVTASRRVLDRALRALPVTQHARVWAPFVAFVRGIRGVPRTVRAVYRRYLMLEPAKREEYVDYLCETEQWRDASTQLVVLLDQQRSFPTQKTRHALWMQLCDMVSQHPNDVDPSLDVDALLRSGIAQFSDEVGRLWCALATYYVRLGLFDAARDVYEEAIAAVLTVRDFSMIFDAYVQFVEAMLTTEMELAEEERTGGDEKEQEDAEKEEEEENHQVQVDRWLKIYEDVADRRPLLLNSVLLRQNPNNVREWQKRVTLLSADASRAIRTYAEAVQTVDPQKSGGRLATLWIEFAKFYEDRQRLGDARAVLQRATDVAFRNEQELASIHCAWAEMELRSENFDEALEIVRAACRAPDARRLRGVSMQQQTAKDKLHRCIKLWTLRLDLEESLGDLASTRAAYDDAFDLQLITPQMVLNYAAYLEENKYFEESFRVYERGLAVFPKFPHANDLWHAYLDKFVARYGGSKVERARDLHEQAVRAAPAESARALFTKYAAFEEKHGMLRNVLAVWERATDVVPESELLDVYAVYTKKAHKFMGVAKVRAIYQRGIERLPDKLVAPLCLKFAALETQLGEFERARAIYAHAAQLCDPRQHEASFWKVWHDFEVAHGSEHTFLEMLRIKRSVVAQYSTVNYIAEPPATESEGGAAASGSAPSSAQADAMAALEADVVASENTAMATNREGSKRSLSDADEVATRAVKAKIEAVTNDEEIDLDDEDDDADADDVAANAEFEERALPATLFGSVRS</sequence>
<dbReference type="Gene3D" id="1.25.40.10">
    <property type="entry name" value="Tetratricopeptide repeat domain"/>
    <property type="match status" value="4"/>
</dbReference>
<dbReference type="PANTHER" id="PTHR11246:SF5">
    <property type="entry name" value="PRE-MRNA-SPLICING FACTOR SYF1"/>
    <property type="match status" value="1"/>
</dbReference>
<organism evidence="12 13">
    <name type="scientific">Pythium insidiosum</name>
    <name type="common">Pythiosis disease agent</name>
    <dbReference type="NCBI Taxonomy" id="114742"/>
    <lineage>
        <taxon>Eukaryota</taxon>
        <taxon>Sar</taxon>
        <taxon>Stramenopiles</taxon>
        <taxon>Oomycota</taxon>
        <taxon>Peronosporomycetes</taxon>
        <taxon>Pythiales</taxon>
        <taxon>Pythiaceae</taxon>
        <taxon>Pythium</taxon>
    </lineage>
</organism>
<dbReference type="InterPro" id="IPR045075">
    <property type="entry name" value="Syf1-like"/>
</dbReference>
<dbReference type="AlphaFoldDB" id="A0AAD5QE85"/>
<dbReference type="GO" id="GO:0071014">
    <property type="term" value="C:post-mRNA release spliceosomal complex"/>
    <property type="evidence" value="ECO:0007669"/>
    <property type="project" value="TreeGrafter"/>
</dbReference>
<comment type="subcellular location">
    <subcellularLocation>
        <location evidence="1">Nucleus</location>
    </subcellularLocation>
</comment>
<keyword evidence="6" id="KW-0508">mRNA splicing</keyword>
<proteinExistence type="inferred from homology"/>
<dbReference type="Pfam" id="PF23220">
    <property type="entry name" value="HAT_Syf1_M"/>
    <property type="match status" value="1"/>
</dbReference>
<evidence type="ECO:0000256" key="8">
    <source>
        <dbReference type="SAM" id="MobiDB-lite"/>
    </source>
</evidence>
<evidence type="ECO:0008006" key="14">
    <source>
        <dbReference type="Google" id="ProtNLM"/>
    </source>
</evidence>
<dbReference type="Pfam" id="PF23233">
    <property type="entry name" value="HAT_Syf1_CNRKL1_N"/>
    <property type="match status" value="1"/>
</dbReference>
<evidence type="ECO:0000259" key="10">
    <source>
        <dbReference type="Pfam" id="PF23231"/>
    </source>
</evidence>
<keyword evidence="7" id="KW-0539">Nucleus</keyword>
<dbReference type="Pfam" id="PF23231">
    <property type="entry name" value="HAT_Syf1_CNRKL1_C"/>
    <property type="match status" value="1"/>
</dbReference>
<dbReference type="SUPFAM" id="SSF48452">
    <property type="entry name" value="TPR-like"/>
    <property type="match status" value="6"/>
</dbReference>
<evidence type="ECO:0000256" key="5">
    <source>
        <dbReference type="ARBA" id="ARBA00022737"/>
    </source>
</evidence>
<evidence type="ECO:0000256" key="4">
    <source>
        <dbReference type="ARBA" id="ARBA00022728"/>
    </source>
</evidence>
<gene>
    <name evidence="12" type="ORF">P43SY_009173</name>
</gene>
<comment type="caution">
    <text evidence="12">The sequence shown here is derived from an EMBL/GenBank/DDBJ whole genome shotgun (WGS) entry which is preliminary data.</text>
</comment>
<reference evidence="12" key="1">
    <citation type="submission" date="2021-12" db="EMBL/GenBank/DDBJ databases">
        <title>Prjna785345.</title>
        <authorList>
            <person name="Rujirawat T."/>
            <person name="Krajaejun T."/>
        </authorList>
    </citation>
    <scope>NUCLEOTIDE SEQUENCE</scope>
    <source>
        <strain evidence="12">Pi057C3</strain>
    </source>
</reference>
<keyword evidence="3" id="KW-0507">mRNA processing</keyword>
<dbReference type="InterPro" id="IPR055433">
    <property type="entry name" value="HAT_Syf1-like_N"/>
</dbReference>
<dbReference type="InterPro" id="IPR003107">
    <property type="entry name" value="HAT"/>
</dbReference>
<dbReference type="EMBL" id="JAKCXM010000016">
    <property type="protein sequence ID" value="KAJ0407886.1"/>
    <property type="molecule type" value="Genomic_DNA"/>
</dbReference>
<feature type="region of interest" description="Disordered" evidence="8">
    <location>
        <begin position="318"/>
        <end position="342"/>
    </location>
</feature>